<dbReference type="RefSeq" id="WP_092064784.1">
    <property type="nucleotide sequence ID" value="NZ_FNIN01000004.1"/>
</dbReference>
<protein>
    <submittedName>
        <fullName evidence="7">Fe-S oxidoreductase</fullName>
    </submittedName>
</protein>
<evidence type="ECO:0000256" key="4">
    <source>
        <dbReference type="ARBA" id="ARBA00023004"/>
    </source>
</evidence>
<keyword evidence="4" id="KW-0408">Iron</keyword>
<evidence type="ECO:0000256" key="3">
    <source>
        <dbReference type="ARBA" id="ARBA00022737"/>
    </source>
</evidence>
<gene>
    <name evidence="7" type="ORF">SAMN04488516_10468</name>
</gene>
<reference evidence="7 8" key="1">
    <citation type="submission" date="2016-10" db="EMBL/GenBank/DDBJ databases">
        <authorList>
            <person name="de Groot N.N."/>
        </authorList>
    </citation>
    <scope>NUCLEOTIDE SEQUENCE [LARGE SCALE GENOMIC DNA]</scope>
    <source>
        <strain evidence="7 8">DSM 15269</strain>
    </source>
</reference>
<name>A0A1H0D8A3_9BACT</name>
<dbReference type="GO" id="GO:0051539">
    <property type="term" value="F:4 iron, 4 sulfur cluster binding"/>
    <property type="evidence" value="ECO:0007669"/>
    <property type="project" value="UniProtKB-KW"/>
</dbReference>
<dbReference type="PROSITE" id="PS51379">
    <property type="entry name" value="4FE4S_FER_2"/>
    <property type="match status" value="1"/>
</dbReference>
<keyword evidence="8" id="KW-1185">Reference proteome</keyword>
<dbReference type="Proteomes" id="UP000199602">
    <property type="component" value="Unassembled WGS sequence"/>
</dbReference>
<dbReference type="OrthoDB" id="9770306at2"/>
<dbReference type="AlphaFoldDB" id="A0A1H0D8A3"/>
<keyword evidence="5" id="KW-0411">Iron-sulfur</keyword>
<dbReference type="Pfam" id="PF13183">
    <property type="entry name" value="Fer4_8"/>
    <property type="match status" value="1"/>
</dbReference>
<dbReference type="EMBL" id="FNIN01000004">
    <property type="protein sequence ID" value="SDN66363.1"/>
    <property type="molecule type" value="Genomic_DNA"/>
</dbReference>
<proteinExistence type="predicted"/>
<dbReference type="PANTHER" id="PTHR32479">
    <property type="entry name" value="GLYCOLATE OXIDASE IRON-SULFUR SUBUNIT"/>
    <property type="match status" value="1"/>
</dbReference>
<dbReference type="SUPFAM" id="SSF54862">
    <property type="entry name" value="4Fe-4S ferredoxins"/>
    <property type="match status" value="1"/>
</dbReference>
<dbReference type="GO" id="GO:0016491">
    <property type="term" value="F:oxidoreductase activity"/>
    <property type="evidence" value="ECO:0007669"/>
    <property type="project" value="UniProtKB-ARBA"/>
</dbReference>
<evidence type="ECO:0000256" key="1">
    <source>
        <dbReference type="ARBA" id="ARBA00022485"/>
    </source>
</evidence>
<evidence type="ECO:0000256" key="2">
    <source>
        <dbReference type="ARBA" id="ARBA00022723"/>
    </source>
</evidence>
<evidence type="ECO:0000256" key="5">
    <source>
        <dbReference type="ARBA" id="ARBA00023014"/>
    </source>
</evidence>
<sequence length="334" mass="37773">MNLANLCIKCGRCLEVCPLFTSTLREDFSPRGKWTILSNSPKLSLSEIKHFSTLCLGCEKCALVCTQGLNFAEYLADFKACSSDWKIFATQKLLQFINSSNLLALGKYKFSSQDKNAYFLLTPSSKKIPFKKAVIFPGCLAKIFPNLEEKLKQLLAALKINIIPTPNWKCCGKPFQLAGLEEQSQNFATHNLNLWEELGKPIIITFCATCFKGLKNSFPQNSILLAENLLKYFSIQTLTNQNILIHQSCHSMDIPLHKIWATLKIISKCCGFGGTFKVLHSKWSKEINNQFWSKIPESSVVFTNCLGCLIELKATLPKNLQVFHWIEKISLKEK</sequence>
<evidence type="ECO:0000313" key="7">
    <source>
        <dbReference type="EMBL" id="SDN66363.1"/>
    </source>
</evidence>
<accession>A0A1H0D8A3</accession>
<organism evidence="7 8">
    <name type="scientific">Desulfonauticus submarinus</name>
    <dbReference type="NCBI Taxonomy" id="206665"/>
    <lineage>
        <taxon>Bacteria</taxon>
        <taxon>Pseudomonadati</taxon>
        <taxon>Thermodesulfobacteriota</taxon>
        <taxon>Desulfovibrionia</taxon>
        <taxon>Desulfovibrionales</taxon>
        <taxon>Desulfonauticaceae</taxon>
        <taxon>Desulfonauticus</taxon>
    </lineage>
</organism>
<dbReference type="GO" id="GO:0046872">
    <property type="term" value="F:metal ion binding"/>
    <property type="evidence" value="ECO:0007669"/>
    <property type="project" value="UniProtKB-KW"/>
</dbReference>
<keyword evidence="1" id="KW-0004">4Fe-4S</keyword>
<evidence type="ECO:0000313" key="8">
    <source>
        <dbReference type="Proteomes" id="UP000199602"/>
    </source>
</evidence>
<keyword evidence="3" id="KW-0677">Repeat</keyword>
<dbReference type="PROSITE" id="PS00198">
    <property type="entry name" value="4FE4S_FER_1"/>
    <property type="match status" value="1"/>
</dbReference>
<dbReference type="InterPro" id="IPR017900">
    <property type="entry name" value="4Fe4S_Fe_S_CS"/>
</dbReference>
<dbReference type="STRING" id="206665.SAMN04488516_10468"/>
<feature type="domain" description="4Fe-4S ferredoxin-type" evidence="6">
    <location>
        <begin position="1"/>
        <end position="27"/>
    </location>
</feature>
<dbReference type="PANTHER" id="PTHR32479:SF19">
    <property type="entry name" value="ANAEROBIC GLYCEROL-3-PHOSPHATE DEHYDROGENASE SUBUNIT C"/>
    <property type="match status" value="1"/>
</dbReference>
<dbReference type="InterPro" id="IPR017896">
    <property type="entry name" value="4Fe4S_Fe-S-bd"/>
</dbReference>
<keyword evidence="2" id="KW-0479">Metal-binding</keyword>
<dbReference type="Pfam" id="PF02754">
    <property type="entry name" value="CCG"/>
    <property type="match status" value="2"/>
</dbReference>
<dbReference type="InterPro" id="IPR004017">
    <property type="entry name" value="Cys_rich_dom"/>
</dbReference>
<dbReference type="Gene3D" id="3.30.70.20">
    <property type="match status" value="1"/>
</dbReference>
<evidence type="ECO:0000259" key="6">
    <source>
        <dbReference type="PROSITE" id="PS51379"/>
    </source>
</evidence>